<dbReference type="VEuPathDB" id="FungiDB:YALI1_D31914g"/>
<name>A0A1D8NFZ2_YARLL</name>
<sequence>MKLLFLLIAPALAQMGGVAPGGPAGAAQVVNVPGQAPPPAAGPGAGAAPAVPAPAPAVPAPAAPVAAAPSPVSLDSYTVTTVIGGATTVQVLPISATTAYRTTVIGGLLTTQPFQYVQQFPARATKAVDVPAGSIGLGKLSSKGTVGTTKEPVYVTMATTEQA</sequence>
<organism evidence="1 3">
    <name type="scientific">Yarrowia lipolytica</name>
    <name type="common">Candida lipolytica</name>
    <dbReference type="NCBI Taxonomy" id="4952"/>
    <lineage>
        <taxon>Eukaryota</taxon>
        <taxon>Fungi</taxon>
        <taxon>Dikarya</taxon>
        <taxon>Ascomycota</taxon>
        <taxon>Saccharomycotina</taxon>
        <taxon>Dipodascomycetes</taxon>
        <taxon>Dipodascales</taxon>
        <taxon>Dipodascales incertae sedis</taxon>
        <taxon>Yarrowia</taxon>
    </lineage>
</organism>
<evidence type="ECO:0000313" key="4">
    <source>
        <dbReference type="Proteomes" id="UP000256601"/>
    </source>
</evidence>
<dbReference type="AlphaFoldDB" id="A0A1D8NFZ2"/>
<evidence type="ECO:0000313" key="1">
    <source>
        <dbReference type="EMBL" id="AOW04568.1"/>
    </source>
</evidence>
<dbReference type="VEuPathDB" id="FungiDB:YALI0_D24277g"/>
<dbReference type="InterPro" id="IPR031452">
    <property type="entry name" value="Kre1"/>
</dbReference>
<dbReference type="EMBL" id="KZ859011">
    <property type="protein sequence ID" value="RDW25145.1"/>
    <property type="molecule type" value="Genomic_DNA"/>
</dbReference>
<reference evidence="2 4" key="2">
    <citation type="submission" date="2018-07" db="EMBL/GenBank/DDBJ databases">
        <title>Draft Genome Assemblies for Five Robust Yarrowia lipolytica Strains Exhibiting High Lipid Production and Pentose Sugar Utilization and Sugar Alcohol Secretion from Undetoxified Lignocellulosic Biomass Hydrolysates.</title>
        <authorList>
            <consortium name="DOE Joint Genome Institute"/>
            <person name="Walker C."/>
            <person name="Ryu S."/>
            <person name="Na H."/>
            <person name="Zane M."/>
            <person name="LaButti K."/>
            <person name="Lipzen A."/>
            <person name="Haridas S."/>
            <person name="Barry K."/>
            <person name="Grigoriev I.V."/>
            <person name="Quarterman J."/>
            <person name="Slininger P."/>
            <person name="Dien B."/>
            <person name="Trinh C.T."/>
        </authorList>
    </citation>
    <scope>NUCLEOTIDE SEQUENCE [LARGE SCALE GENOMIC DNA]</scope>
    <source>
        <strain evidence="2 4">YB392</strain>
    </source>
</reference>
<accession>A0A1D8NFZ2</accession>
<evidence type="ECO:0000313" key="2">
    <source>
        <dbReference type="EMBL" id="RDW25145.1"/>
    </source>
</evidence>
<reference evidence="1 3" key="1">
    <citation type="journal article" date="2016" name="PLoS ONE">
        <title>Sequence Assembly of Yarrowia lipolytica Strain W29/CLIB89 Shows Transposable Element Diversity.</title>
        <authorList>
            <person name="Magnan C."/>
            <person name="Yu J."/>
            <person name="Chang I."/>
            <person name="Jahn E."/>
            <person name="Kanomata Y."/>
            <person name="Wu J."/>
            <person name="Zeller M."/>
            <person name="Oakes M."/>
            <person name="Baldi P."/>
            <person name="Sandmeyer S."/>
        </authorList>
    </citation>
    <scope>NUCLEOTIDE SEQUENCE [LARGE SCALE GENOMIC DNA]</scope>
    <source>
        <strain evidence="1">CLIB89</strain>
        <strain evidence="3">CLIB89(W29)</strain>
    </source>
</reference>
<dbReference type="GO" id="GO:0031505">
    <property type="term" value="P:fungal-type cell wall organization"/>
    <property type="evidence" value="ECO:0007669"/>
    <property type="project" value="InterPro"/>
</dbReference>
<dbReference type="Proteomes" id="UP000182444">
    <property type="component" value="Chromosome 1D"/>
</dbReference>
<dbReference type="Proteomes" id="UP000256601">
    <property type="component" value="Unassembled WGS sequence"/>
</dbReference>
<dbReference type="EMBL" id="CP017556">
    <property type="protein sequence ID" value="AOW04568.1"/>
    <property type="molecule type" value="Genomic_DNA"/>
</dbReference>
<dbReference type="GeneID" id="2910340"/>
<protein>
    <submittedName>
        <fullName evidence="1">Uncharacterized protein</fullName>
    </submittedName>
</protein>
<proteinExistence type="predicted"/>
<dbReference type="KEGG" id="yli:2910340"/>
<evidence type="ECO:0000313" key="3">
    <source>
        <dbReference type="Proteomes" id="UP000182444"/>
    </source>
</evidence>
<gene>
    <name evidence="2" type="ORF">B0I71DRAFT_133134</name>
    <name evidence="1" type="ORF">YALI1_D31914g</name>
</gene>
<dbReference type="Pfam" id="PF17056">
    <property type="entry name" value="KRE1"/>
    <property type="match status" value="1"/>
</dbReference>